<dbReference type="Pfam" id="PF00149">
    <property type="entry name" value="Metallophos"/>
    <property type="match status" value="1"/>
</dbReference>
<evidence type="ECO:0000313" key="6">
    <source>
        <dbReference type="EMBL" id="QSG10266.1"/>
    </source>
</evidence>
<dbReference type="GO" id="GO:0046872">
    <property type="term" value="F:metal ion binding"/>
    <property type="evidence" value="ECO:0007669"/>
    <property type="project" value="UniProtKB-KW"/>
</dbReference>
<keyword evidence="7" id="KW-1185">Reference proteome</keyword>
<evidence type="ECO:0000256" key="4">
    <source>
        <dbReference type="ARBA" id="ARBA00025742"/>
    </source>
</evidence>
<evidence type="ECO:0000256" key="3">
    <source>
        <dbReference type="ARBA" id="ARBA00023004"/>
    </source>
</evidence>
<dbReference type="AlphaFoldDB" id="A0A897NIZ0"/>
<proteinExistence type="inferred from homology"/>
<keyword evidence="1" id="KW-0479">Metal-binding</keyword>
<evidence type="ECO:0000313" key="7">
    <source>
        <dbReference type="Proteomes" id="UP000662973"/>
    </source>
</evidence>
<accession>A0A897NIZ0</accession>
<evidence type="ECO:0000256" key="1">
    <source>
        <dbReference type="ARBA" id="ARBA00022723"/>
    </source>
</evidence>
<organism evidence="6 7">
    <name type="scientific">Halapricum desulfuricans</name>
    <dbReference type="NCBI Taxonomy" id="2841257"/>
    <lineage>
        <taxon>Archaea</taxon>
        <taxon>Methanobacteriati</taxon>
        <taxon>Methanobacteriota</taxon>
        <taxon>Stenosarchaea group</taxon>
        <taxon>Halobacteria</taxon>
        <taxon>Halobacteriales</taxon>
        <taxon>Haloarculaceae</taxon>
        <taxon>Halapricum</taxon>
    </lineage>
</organism>
<name>A0A897NIZ0_9EURY</name>
<dbReference type="InterPro" id="IPR004843">
    <property type="entry name" value="Calcineurin-like_PHP"/>
</dbReference>
<dbReference type="InterPro" id="IPR029052">
    <property type="entry name" value="Metallo-depent_PP-like"/>
</dbReference>
<reference evidence="6 7" key="1">
    <citation type="submission" date="2020-11" db="EMBL/GenBank/DDBJ databases">
        <title>Carbohydrate-dependent, anaerobic sulfur respiration: A novel catabolism in halophilic archaea.</title>
        <authorList>
            <person name="Sorokin D.Y."/>
            <person name="Messina E."/>
            <person name="Smedile F."/>
            <person name="La Cono V."/>
            <person name="Hallsworth J.E."/>
            <person name="Yakimov M.M."/>
        </authorList>
    </citation>
    <scope>NUCLEOTIDE SEQUENCE [LARGE SCALE GENOMIC DNA]</scope>
    <source>
        <strain evidence="6 7">HSR12-2</strain>
    </source>
</reference>
<dbReference type="Gene3D" id="3.60.21.10">
    <property type="match status" value="1"/>
</dbReference>
<dbReference type="GO" id="GO:0016787">
    <property type="term" value="F:hydrolase activity"/>
    <property type="evidence" value="ECO:0007669"/>
    <property type="project" value="UniProtKB-KW"/>
</dbReference>
<gene>
    <name evidence="6" type="primary">cpdA</name>
    <name evidence="6" type="ORF">HSR122_2896</name>
</gene>
<comment type="similarity">
    <text evidence="4">Belongs to the cyclic nucleotide phosphodiesterase class-III family.</text>
</comment>
<dbReference type="GeneID" id="68853486"/>
<dbReference type="Proteomes" id="UP000662973">
    <property type="component" value="Chromosome"/>
</dbReference>
<keyword evidence="2" id="KW-0378">Hydrolase</keyword>
<dbReference type="SUPFAM" id="SSF56300">
    <property type="entry name" value="Metallo-dependent phosphatases"/>
    <property type="match status" value="1"/>
</dbReference>
<protein>
    <submittedName>
        <fullName evidence="6">3',5'-cyclic AMP phosphodiesterase CpdA</fullName>
    </submittedName>
</protein>
<sequence>MTASGPVLAHLDRPRGPEARVGVVADPHLSTRAEGTSKLFEHTVDHFAAAVEDMRRRDVDAVLSPGDLTKDGEPWNYGAVDDVLADLDVPFLAVPGNHDVPKASDEHETPPLERFARKYGPGELPFHAEVAGLDVFGVNSAGTAERLTESHDGHVEQSQRDWLAEALENAIDPVVLVHHNFPPVSEQLAAHQAIEPEMAVPPTMREPTPLAETLAAGDTALTLTGHYHLPTADHYRGVREIAAPTTCSFPQSYLLLEVSPEGTTVRFVPVADETGLEMAHARRSADSTTARGLTAIAAARVASFPLIDDRQTPRLDCSDR</sequence>
<dbReference type="InterPro" id="IPR050884">
    <property type="entry name" value="CNP_phosphodiesterase-III"/>
</dbReference>
<dbReference type="PANTHER" id="PTHR42988:SF2">
    <property type="entry name" value="CYCLIC NUCLEOTIDE PHOSPHODIESTERASE CBUA0032-RELATED"/>
    <property type="match status" value="1"/>
</dbReference>
<evidence type="ECO:0000256" key="2">
    <source>
        <dbReference type="ARBA" id="ARBA00022801"/>
    </source>
</evidence>
<keyword evidence="3" id="KW-0408">Iron</keyword>
<dbReference type="EMBL" id="CP064788">
    <property type="protein sequence ID" value="QSG10266.1"/>
    <property type="molecule type" value="Genomic_DNA"/>
</dbReference>
<evidence type="ECO:0000259" key="5">
    <source>
        <dbReference type="Pfam" id="PF00149"/>
    </source>
</evidence>
<dbReference type="RefSeq" id="WP_229110409.1">
    <property type="nucleotide sequence ID" value="NZ_CP064788.1"/>
</dbReference>
<feature type="domain" description="Calcineurin-like phosphoesterase" evidence="5">
    <location>
        <begin position="20"/>
        <end position="228"/>
    </location>
</feature>
<dbReference type="PANTHER" id="PTHR42988">
    <property type="entry name" value="PHOSPHOHYDROLASE"/>
    <property type="match status" value="1"/>
</dbReference>
<dbReference type="KEGG" id="hds:HSR122_2896"/>